<evidence type="ECO:0000313" key="11">
    <source>
        <dbReference type="Proteomes" id="UP000295764"/>
    </source>
</evidence>
<dbReference type="GO" id="GO:0005886">
    <property type="term" value="C:plasma membrane"/>
    <property type="evidence" value="ECO:0007669"/>
    <property type="project" value="UniProtKB-SubCell"/>
</dbReference>
<comment type="subcellular location">
    <subcellularLocation>
        <location evidence="1">Cell membrane</location>
        <topology evidence="1">Multi-pass membrane protein</topology>
    </subcellularLocation>
</comment>
<organism evidence="10 11">
    <name type="scientific">Curtobacterium flaccumfaciens</name>
    <dbReference type="NCBI Taxonomy" id="2035"/>
    <lineage>
        <taxon>Bacteria</taxon>
        <taxon>Bacillati</taxon>
        <taxon>Actinomycetota</taxon>
        <taxon>Actinomycetes</taxon>
        <taxon>Micrococcales</taxon>
        <taxon>Microbacteriaceae</taxon>
        <taxon>Curtobacterium</taxon>
    </lineage>
</organism>
<feature type="domain" description="ABC3 transporter permease C-terminal" evidence="8">
    <location>
        <begin position="295"/>
        <end position="407"/>
    </location>
</feature>
<keyword evidence="4 7" id="KW-1133">Transmembrane helix</keyword>
<dbReference type="GO" id="GO:0022857">
    <property type="term" value="F:transmembrane transporter activity"/>
    <property type="evidence" value="ECO:0007669"/>
    <property type="project" value="TreeGrafter"/>
</dbReference>
<feature type="transmembrane region" description="Helical" evidence="7">
    <location>
        <begin position="291"/>
        <end position="316"/>
    </location>
</feature>
<dbReference type="Proteomes" id="UP000295764">
    <property type="component" value="Unassembled WGS sequence"/>
</dbReference>
<evidence type="ECO:0000259" key="8">
    <source>
        <dbReference type="Pfam" id="PF02687"/>
    </source>
</evidence>
<dbReference type="PANTHER" id="PTHR30572:SF4">
    <property type="entry name" value="ABC TRANSPORTER PERMEASE YTRF"/>
    <property type="match status" value="1"/>
</dbReference>
<keyword evidence="2" id="KW-1003">Cell membrane</keyword>
<reference evidence="10 11" key="1">
    <citation type="submission" date="2019-03" db="EMBL/GenBank/DDBJ databases">
        <title>Genomic analyses of the natural microbiome of Caenorhabditis elegans.</title>
        <authorList>
            <person name="Samuel B."/>
        </authorList>
    </citation>
    <scope>NUCLEOTIDE SEQUENCE [LARGE SCALE GENOMIC DNA]</scope>
    <source>
        <strain evidence="10 11">JUb65</strain>
    </source>
</reference>
<evidence type="ECO:0000256" key="7">
    <source>
        <dbReference type="SAM" id="Phobius"/>
    </source>
</evidence>
<dbReference type="AlphaFoldDB" id="A0A4R6DCM5"/>
<comment type="similarity">
    <text evidence="6">Belongs to the ABC-4 integral membrane protein family.</text>
</comment>
<dbReference type="STRING" id="2035.RU06_07510"/>
<gene>
    <name evidence="10" type="ORF">EDF64_11618</name>
</gene>
<evidence type="ECO:0000259" key="9">
    <source>
        <dbReference type="Pfam" id="PF12704"/>
    </source>
</evidence>
<keyword evidence="5 7" id="KW-0472">Membrane</keyword>
<dbReference type="EMBL" id="SNVW01000016">
    <property type="protein sequence ID" value="TDN41699.1"/>
    <property type="molecule type" value="Genomic_DNA"/>
</dbReference>
<feature type="domain" description="MacB-like periplasmic core" evidence="9">
    <location>
        <begin position="47"/>
        <end position="250"/>
    </location>
</feature>
<keyword evidence="3 7" id="KW-0812">Transmembrane</keyword>
<evidence type="ECO:0000313" key="10">
    <source>
        <dbReference type="EMBL" id="TDN41699.1"/>
    </source>
</evidence>
<dbReference type="InterPro" id="IPR025857">
    <property type="entry name" value="MacB_PCD"/>
</dbReference>
<evidence type="ECO:0000256" key="2">
    <source>
        <dbReference type="ARBA" id="ARBA00022475"/>
    </source>
</evidence>
<evidence type="ECO:0000256" key="5">
    <source>
        <dbReference type="ARBA" id="ARBA00023136"/>
    </source>
</evidence>
<sequence>MSGDGVRADEVRRNGVRADGVRRNGVSAADLLRLGVFGLRTRPTRVVLSALGIAIGIAAMIAVVGISSSSKAKLDQVLDALGTNVLTATRVQGLGDSVPLPATALESVQRQDGVLDAAAVGTVEGCAVYRNPFVPANQTKGIGVMAAWGDVPEVLGGSLASGRWIDDRPDAPAQVVLGATAAAALGVERVDADTRVWIGGQWVQVVGVLEPLALADDLANQVFVPRGLAEALGFDGAPTAVHARVDPADVPSMRAVLAGAIRPGAPQDVGVTRPSDALAAKNATDDSFTGLLVGIGGVALLVGGIGVANTMVITVLERRAEVGVRRALGARRRNIRDQFLVESLLLSFLGGVAGVVIGVGVTVVFALGQGWPVAIPLWAVAGGLGATVFIGGVSGLYPAARAARIPPTSALAAV</sequence>
<feature type="transmembrane region" description="Helical" evidence="7">
    <location>
        <begin position="373"/>
        <end position="397"/>
    </location>
</feature>
<comment type="caution">
    <text evidence="10">The sequence shown here is derived from an EMBL/GenBank/DDBJ whole genome shotgun (WGS) entry which is preliminary data.</text>
</comment>
<accession>A0A4R6DCM5</accession>
<evidence type="ECO:0000256" key="6">
    <source>
        <dbReference type="ARBA" id="ARBA00038076"/>
    </source>
</evidence>
<name>A0A4R6DCM5_9MICO</name>
<proteinExistence type="inferred from homology"/>
<evidence type="ECO:0000256" key="3">
    <source>
        <dbReference type="ARBA" id="ARBA00022692"/>
    </source>
</evidence>
<dbReference type="Pfam" id="PF12704">
    <property type="entry name" value="MacB_PCD"/>
    <property type="match status" value="1"/>
</dbReference>
<dbReference type="InterPro" id="IPR050250">
    <property type="entry name" value="Macrolide_Exporter_MacB"/>
</dbReference>
<evidence type="ECO:0000256" key="4">
    <source>
        <dbReference type="ARBA" id="ARBA00022989"/>
    </source>
</evidence>
<evidence type="ECO:0000256" key="1">
    <source>
        <dbReference type="ARBA" id="ARBA00004651"/>
    </source>
</evidence>
<dbReference type="PANTHER" id="PTHR30572">
    <property type="entry name" value="MEMBRANE COMPONENT OF TRANSPORTER-RELATED"/>
    <property type="match status" value="1"/>
</dbReference>
<feature type="transmembrane region" description="Helical" evidence="7">
    <location>
        <begin position="339"/>
        <end position="367"/>
    </location>
</feature>
<dbReference type="Pfam" id="PF02687">
    <property type="entry name" value="FtsX"/>
    <property type="match status" value="1"/>
</dbReference>
<feature type="transmembrane region" description="Helical" evidence="7">
    <location>
        <begin position="46"/>
        <end position="66"/>
    </location>
</feature>
<dbReference type="InterPro" id="IPR003838">
    <property type="entry name" value="ABC3_permease_C"/>
</dbReference>
<protein>
    <submittedName>
        <fullName evidence="10">Putative ABC transport system permease protein</fullName>
    </submittedName>
</protein>